<sequence>MKKVDCHFTVGLQVAKLMSFKFCVSWYNISTTKMILSKPSKKTKKGLVRRVSKSSKS</sequence>
<dbReference type="AlphaFoldDB" id="F8P219"/>
<protein>
    <submittedName>
        <fullName evidence="1">Uncharacterized protein</fullName>
    </submittedName>
</protein>
<dbReference type="Proteomes" id="UP000008064">
    <property type="component" value="Unassembled WGS sequence"/>
</dbReference>
<dbReference type="HOGENOM" id="CLU_2997913_0_0_1"/>
<name>F8P219_SERL9</name>
<evidence type="ECO:0000313" key="2">
    <source>
        <dbReference type="Proteomes" id="UP000008064"/>
    </source>
</evidence>
<reference evidence="2" key="1">
    <citation type="journal article" date="2011" name="Science">
        <title>The plant cell wall-decomposing machinery underlies the functional diversity of forest fungi.</title>
        <authorList>
            <person name="Eastwood D.C."/>
            <person name="Floudas D."/>
            <person name="Binder M."/>
            <person name="Majcherczyk A."/>
            <person name="Schneider P."/>
            <person name="Aerts A."/>
            <person name="Asiegbu F.O."/>
            <person name="Baker S.E."/>
            <person name="Barry K."/>
            <person name="Bendiksby M."/>
            <person name="Blumentritt M."/>
            <person name="Coutinho P.M."/>
            <person name="Cullen D."/>
            <person name="de Vries R.P."/>
            <person name="Gathman A."/>
            <person name="Goodell B."/>
            <person name="Henrissat B."/>
            <person name="Ihrmark K."/>
            <person name="Kauserud H."/>
            <person name="Kohler A."/>
            <person name="LaButti K."/>
            <person name="Lapidus A."/>
            <person name="Lavin J.L."/>
            <person name="Lee Y.-H."/>
            <person name="Lindquist E."/>
            <person name="Lilly W."/>
            <person name="Lucas S."/>
            <person name="Morin E."/>
            <person name="Murat C."/>
            <person name="Oguiza J.A."/>
            <person name="Park J."/>
            <person name="Pisabarro A.G."/>
            <person name="Riley R."/>
            <person name="Rosling A."/>
            <person name="Salamov A."/>
            <person name="Schmidt O."/>
            <person name="Schmutz J."/>
            <person name="Skrede I."/>
            <person name="Stenlid J."/>
            <person name="Wiebenga A."/>
            <person name="Xie X."/>
            <person name="Kuees U."/>
            <person name="Hibbett D.S."/>
            <person name="Hoffmeister D."/>
            <person name="Hoegberg N."/>
            <person name="Martin F."/>
            <person name="Grigoriev I.V."/>
            <person name="Watkinson S.C."/>
        </authorList>
    </citation>
    <scope>NUCLEOTIDE SEQUENCE [LARGE SCALE GENOMIC DNA]</scope>
    <source>
        <strain evidence="2">S7.9</strain>
    </source>
</reference>
<feature type="non-terminal residue" evidence="1">
    <location>
        <position position="1"/>
    </location>
</feature>
<dbReference type="RefSeq" id="XP_007320437.1">
    <property type="nucleotide sequence ID" value="XM_007320375.1"/>
</dbReference>
<gene>
    <name evidence="1" type="ORF">SERLADRAFT_394334</name>
</gene>
<evidence type="ECO:0000313" key="1">
    <source>
        <dbReference type="EMBL" id="EGO23197.1"/>
    </source>
</evidence>
<dbReference type="KEGG" id="sla:SERLADRAFT_394334"/>
<organism evidence="2">
    <name type="scientific">Serpula lacrymans var. lacrymans (strain S7.9)</name>
    <name type="common">Dry rot fungus</name>
    <dbReference type="NCBI Taxonomy" id="578457"/>
    <lineage>
        <taxon>Eukaryota</taxon>
        <taxon>Fungi</taxon>
        <taxon>Dikarya</taxon>
        <taxon>Basidiomycota</taxon>
        <taxon>Agaricomycotina</taxon>
        <taxon>Agaricomycetes</taxon>
        <taxon>Agaricomycetidae</taxon>
        <taxon>Boletales</taxon>
        <taxon>Coniophorineae</taxon>
        <taxon>Serpulaceae</taxon>
        <taxon>Serpula</taxon>
    </lineage>
</organism>
<dbReference type="EMBL" id="GL945436">
    <property type="protein sequence ID" value="EGO23197.1"/>
    <property type="molecule type" value="Genomic_DNA"/>
</dbReference>
<proteinExistence type="predicted"/>
<accession>F8P219</accession>
<dbReference type="GeneID" id="18811671"/>